<dbReference type="RefSeq" id="WP_067475890.1">
    <property type="nucleotide sequence ID" value="NZ_CP015961.1"/>
</dbReference>
<dbReference type="PANTHER" id="PTHR12899">
    <property type="entry name" value="39S RIBOSOMAL PROTEIN L18, MITOCHONDRIAL"/>
    <property type="match status" value="1"/>
</dbReference>
<dbReference type="KEGG" id="dtm:BJL86_2382"/>
<dbReference type="InterPro" id="IPR005484">
    <property type="entry name" value="Ribosomal_uL18_bac/plant/anim"/>
</dbReference>
<dbReference type="SUPFAM" id="SSF53137">
    <property type="entry name" value="Translational machinery components"/>
    <property type="match status" value="1"/>
</dbReference>
<dbReference type="PANTHER" id="PTHR12899:SF3">
    <property type="entry name" value="LARGE RIBOSOMAL SUBUNIT PROTEIN UL18M"/>
    <property type="match status" value="1"/>
</dbReference>
<comment type="subunit">
    <text evidence="7">Part of the 50S ribosomal subunit; part of the 5S rRNA/L5/L18/L25 subcomplex. Contacts the 5S and 23S rRNAs.</text>
</comment>
<evidence type="ECO:0000256" key="1">
    <source>
        <dbReference type="ARBA" id="ARBA00007116"/>
    </source>
</evidence>
<evidence type="ECO:0000256" key="8">
    <source>
        <dbReference type="SAM" id="MobiDB-lite"/>
    </source>
</evidence>
<dbReference type="Proteomes" id="UP000186104">
    <property type="component" value="Chromosome"/>
</dbReference>
<keyword evidence="10" id="KW-1185">Reference proteome</keyword>
<feature type="compositionally biased region" description="Basic residues" evidence="8">
    <location>
        <begin position="21"/>
        <end position="33"/>
    </location>
</feature>
<dbReference type="NCBIfam" id="TIGR00060">
    <property type="entry name" value="L18_bact"/>
    <property type="match status" value="1"/>
</dbReference>
<keyword evidence="5 7" id="KW-0687">Ribonucleoprotein</keyword>
<evidence type="ECO:0000313" key="10">
    <source>
        <dbReference type="Proteomes" id="UP000186104"/>
    </source>
</evidence>
<comment type="similarity">
    <text evidence="1 7">Belongs to the universal ribosomal protein uL18 family.</text>
</comment>
<organism evidence="9 10">
    <name type="scientific">Dietzia timorensis</name>
    <dbReference type="NCBI Taxonomy" id="499555"/>
    <lineage>
        <taxon>Bacteria</taxon>
        <taxon>Bacillati</taxon>
        <taxon>Actinomycetota</taxon>
        <taxon>Actinomycetes</taxon>
        <taxon>Mycobacteriales</taxon>
        <taxon>Dietziaceae</taxon>
        <taxon>Dietzia</taxon>
    </lineage>
</organism>
<dbReference type="InterPro" id="IPR004389">
    <property type="entry name" value="Ribosomal_uL18_bac-type"/>
</dbReference>
<dbReference type="InterPro" id="IPR057268">
    <property type="entry name" value="Ribosomal_L18"/>
</dbReference>
<dbReference type="OrthoDB" id="9810939at2"/>
<evidence type="ECO:0000256" key="5">
    <source>
        <dbReference type="ARBA" id="ARBA00023274"/>
    </source>
</evidence>
<evidence type="ECO:0000313" key="9">
    <source>
        <dbReference type="EMBL" id="ANI93146.1"/>
    </source>
</evidence>
<dbReference type="FunFam" id="3.30.420.100:FF:000001">
    <property type="entry name" value="50S ribosomal protein L18"/>
    <property type="match status" value="1"/>
</dbReference>
<evidence type="ECO:0000256" key="3">
    <source>
        <dbReference type="ARBA" id="ARBA00022884"/>
    </source>
</evidence>
<keyword evidence="4 7" id="KW-0689">Ribosomal protein</keyword>
<gene>
    <name evidence="7" type="primary">rplR</name>
    <name evidence="9" type="ORF">BJL86_2382</name>
</gene>
<dbReference type="Pfam" id="PF00861">
    <property type="entry name" value="Ribosomal_L18p"/>
    <property type="match status" value="1"/>
</dbReference>
<evidence type="ECO:0000256" key="4">
    <source>
        <dbReference type="ARBA" id="ARBA00022980"/>
    </source>
</evidence>
<dbReference type="GO" id="GO:0003735">
    <property type="term" value="F:structural constituent of ribosome"/>
    <property type="evidence" value="ECO:0007669"/>
    <property type="project" value="InterPro"/>
</dbReference>
<dbReference type="AlphaFoldDB" id="A0A173LLH0"/>
<dbReference type="EMBL" id="CP015961">
    <property type="protein sequence ID" value="ANI93146.1"/>
    <property type="molecule type" value="Genomic_DNA"/>
</dbReference>
<feature type="region of interest" description="Disordered" evidence="8">
    <location>
        <begin position="1"/>
        <end position="39"/>
    </location>
</feature>
<name>A0A173LLH0_9ACTN</name>
<dbReference type="GO" id="GO:0008097">
    <property type="term" value="F:5S rRNA binding"/>
    <property type="evidence" value="ECO:0007669"/>
    <property type="project" value="TreeGrafter"/>
</dbReference>
<dbReference type="CDD" id="cd00432">
    <property type="entry name" value="Ribosomal_L18_L5e"/>
    <property type="match status" value="1"/>
</dbReference>
<evidence type="ECO:0000256" key="7">
    <source>
        <dbReference type="HAMAP-Rule" id="MF_01337"/>
    </source>
</evidence>
<sequence>MANSTENKRTPLGTDVSTARRVSRARRHNRLRKKVEGTAVRPRLVVKRSSRHIHAQIIDDSRGHTLAAASTLEADVQAVDGDKKARSAKVGQLLAERAKAAGIEAVVFDRGGNKYHGRIAALADAAREGGLGF</sequence>
<proteinExistence type="inferred from homology"/>
<dbReference type="Gene3D" id="3.30.420.100">
    <property type="match status" value="1"/>
</dbReference>
<evidence type="ECO:0000256" key="2">
    <source>
        <dbReference type="ARBA" id="ARBA00022730"/>
    </source>
</evidence>
<keyword evidence="2 7" id="KW-0699">rRNA-binding</keyword>
<dbReference type="GO" id="GO:0022625">
    <property type="term" value="C:cytosolic large ribosomal subunit"/>
    <property type="evidence" value="ECO:0007669"/>
    <property type="project" value="TreeGrafter"/>
</dbReference>
<dbReference type="STRING" id="499555.BJL86_2382"/>
<comment type="function">
    <text evidence="7">This is one of the proteins that bind and probably mediate the attachment of the 5S RNA into the large ribosomal subunit, where it forms part of the central protuberance.</text>
</comment>
<reference evidence="9 10" key="1">
    <citation type="submission" date="2016-06" db="EMBL/GenBank/DDBJ databases">
        <title>Complete genome sequence of a saline-alkali tolerant type strain Dietzia timorensis ID05-A0528T.</title>
        <authorList>
            <person name="Wu X."/>
        </authorList>
    </citation>
    <scope>NUCLEOTIDE SEQUENCE [LARGE SCALE GENOMIC DNA]</scope>
    <source>
        <strain evidence="9 10">ID05-A0528</strain>
    </source>
</reference>
<evidence type="ECO:0000256" key="6">
    <source>
        <dbReference type="ARBA" id="ARBA00035197"/>
    </source>
</evidence>
<dbReference type="HAMAP" id="MF_01337_B">
    <property type="entry name" value="Ribosomal_uL18_B"/>
    <property type="match status" value="1"/>
</dbReference>
<protein>
    <recommendedName>
        <fullName evidence="6 7">Large ribosomal subunit protein uL18</fullName>
    </recommendedName>
</protein>
<keyword evidence="3 7" id="KW-0694">RNA-binding</keyword>
<accession>A0A173LLH0</accession>
<dbReference type="GO" id="GO:0006412">
    <property type="term" value="P:translation"/>
    <property type="evidence" value="ECO:0007669"/>
    <property type="project" value="UniProtKB-UniRule"/>
</dbReference>